<keyword evidence="3" id="KW-1185">Reference proteome</keyword>
<gene>
    <name evidence="2" type="ORF">RIMI_LOCUS15533434</name>
</gene>
<dbReference type="PANTHER" id="PTHR23232:SF142">
    <property type="entry name" value="GASTRULA ZINC FINGER PROTEIN XLCGF57.1-LIKE-RELATED"/>
    <property type="match status" value="1"/>
</dbReference>
<organism evidence="2 3">
    <name type="scientific">Ranitomeya imitator</name>
    <name type="common">mimic poison frog</name>
    <dbReference type="NCBI Taxonomy" id="111125"/>
    <lineage>
        <taxon>Eukaryota</taxon>
        <taxon>Metazoa</taxon>
        <taxon>Chordata</taxon>
        <taxon>Craniata</taxon>
        <taxon>Vertebrata</taxon>
        <taxon>Euteleostomi</taxon>
        <taxon>Amphibia</taxon>
        <taxon>Batrachia</taxon>
        <taxon>Anura</taxon>
        <taxon>Neobatrachia</taxon>
        <taxon>Hyloidea</taxon>
        <taxon>Dendrobatidae</taxon>
        <taxon>Dendrobatinae</taxon>
        <taxon>Ranitomeya</taxon>
    </lineage>
</organism>
<dbReference type="Pfam" id="PF01352">
    <property type="entry name" value="KRAB"/>
    <property type="match status" value="1"/>
</dbReference>
<evidence type="ECO:0000259" key="1">
    <source>
        <dbReference type="PROSITE" id="PS50805"/>
    </source>
</evidence>
<comment type="caution">
    <text evidence="2">The sequence shown here is derived from an EMBL/GenBank/DDBJ whole genome shotgun (WGS) entry which is preliminary data.</text>
</comment>
<dbReference type="CDD" id="cd07765">
    <property type="entry name" value="KRAB_A-box"/>
    <property type="match status" value="1"/>
</dbReference>
<dbReference type="Gene3D" id="6.10.140.140">
    <property type="match status" value="1"/>
</dbReference>
<accession>A0ABN9M1E8</accession>
<dbReference type="InterPro" id="IPR050169">
    <property type="entry name" value="Krueppel_C2H2_ZnF"/>
</dbReference>
<dbReference type="PANTHER" id="PTHR23232">
    <property type="entry name" value="KRAB DOMAIN C2H2 ZINC FINGER"/>
    <property type="match status" value="1"/>
</dbReference>
<proteinExistence type="predicted"/>
<dbReference type="SMART" id="SM00349">
    <property type="entry name" value="KRAB"/>
    <property type="match status" value="1"/>
</dbReference>
<dbReference type="InterPro" id="IPR036051">
    <property type="entry name" value="KRAB_dom_sf"/>
</dbReference>
<protein>
    <recommendedName>
        <fullName evidence="1">KRAB domain-containing protein</fullName>
    </recommendedName>
</protein>
<dbReference type="Proteomes" id="UP001176940">
    <property type="component" value="Unassembled WGS sequence"/>
</dbReference>
<dbReference type="InterPro" id="IPR001909">
    <property type="entry name" value="KRAB"/>
</dbReference>
<name>A0ABN9M1E8_9NEOB</name>
<dbReference type="EMBL" id="CAUEEQ010041887">
    <property type="protein sequence ID" value="CAJ0956457.1"/>
    <property type="molecule type" value="Genomic_DNA"/>
</dbReference>
<dbReference type="SUPFAM" id="SSF109640">
    <property type="entry name" value="KRAB domain (Kruppel-associated box)"/>
    <property type="match status" value="1"/>
</dbReference>
<evidence type="ECO:0000313" key="3">
    <source>
        <dbReference type="Proteomes" id="UP001176940"/>
    </source>
</evidence>
<sequence length="342" mass="38238">MTSSSYLPAAALAQAYFVFPVEGRAKYCSAQVSGKVREAQRPHTAVLCSALNRPDKVRLCQSRGRKTRRGRYCMKMGGPGPDRDAHRTRTAAELPLVKWTQQKRYPMSLSPAVRLYFSNWKNKICSSNTVKMQSMDTVKFLNCTSNVCHLNGEVQFTFDEVAIYFSKDEWDCLSDEQKDLYREVMMENYQTLLSLDLLHIYKTDLMTGSPSCCEIAKSRTLSPDLAPCSNRALPHSLLSNDRPISSRCNLKDKKNKLDYTQPEAVRCGPVRWVSQVRVRRLPSSCDDVILLASVAAPVEGREKVLQCAGARKGYIGGLSTALQNAVDKPLMAVAAVYSGKMK</sequence>
<evidence type="ECO:0000313" key="2">
    <source>
        <dbReference type="EMBL" id="CAJ0956457.1"/>
    </source>
</evidence>
<dbReference type="PROSITE" id="PS50805">
    <property type="entry name" value="KRAB"/>
    <property type="match status" value="1"/>
</dbReference>
<feature type="domain" description="KRAB" evidence="1">
    <location>
        <begin position="156"/>
        <end position="228"/>
    </location>
</feature>
<reference evidence="2" key="1">
    <citation type="submission" date="2023-07" db="EMBL/GenBank/DDBJ databases">
        <authorList>
            <person name="Stuckert A."/>
        </authorList>
    </citation>
    <scope>NUCLEOTIDE SEQUENCE</scope>
</reference>